<evidence type="ECO:0000313" key="10">
    <source>
        <dbReference type="Proteomes" id="UP000821853"/>
    </source>
</evidence>
<dbReference type="GO" id="GO:0003990">
    <property type="term" value="F:acetylcholinesterase activity"/>
    <property type="evidence" value="ECO:0007669"/>
    <property type="project" value="UniProtKB-EC"/>
</dbReference>
<dbReference type="OrthoDB" id="6846267at2759"/>
<evidence type="ECO:0000256" key="2">
    <source>
        <dbReference type="ARBA" id="ARBA00022487"/>
    </source>
</evidence>
<dbReference type="GO" id="GO:0006581">
    <property type="term" value="P:acetylcholine catabolic process"/>
    <property type="evidence" value="ECO:0007669"/>
    <property type="project" value="TreeGrafter"/>
</dbReference>
<feature type="domain" description="Carboxylesterase type B" evidence="8">
    <location>
        <begin position="8"/>
        <end position="266"/>
    </location>
</feature>
<feature type="active site" description="Acyl-ester intermediate" evidence="7">
    <location>
        <position position="200"/>
    </location>
</feature>
<evidence type="ECO:0000256" key="5">
    <source>
        <dbReference type="ARBA" id="ARBA00023180"/>
    </source>
</evidence>
<dbReference type="SUPFAM" id="SSF53474">
    <property type="entry name" value="alpha/beta-Hydrolases"/>
    <property type="match status" value="1"/>
</dbReference>
<feature type="domain" description="Carboxylesterase type B" evidence="8">
    <location>
        <begin position="272"/>
        <end position="448"/>
    </location>
</feature>
<keyword evidence="3" id="KW-0378">Hydrolase</keyword>
<dbReference type="OMA" id="MRIDNTN"/>
<evidence type="ECO:0000313" key="9">
    <source>
        <dbReference type="EMBL" id="KAH9369231.1"/>
    </source>
</evidence>
<evidence type="ECO:0000259" key="8">
    <source>
        <dbReference type="Pfam" id="PF00135"/>
    </source>
</evidence>
<keyword evidence="5" id="KW-0325">Glycoprotein</keyword>
<name>A0A9J6G2R9_HAELO</name>
<dbReference type="Pfam" id="PF00135">
    <property type="entry name" value="COesterase"/>
    <property type="match status" value="2"/>
</dbReference>
<dbReference type="AlphaFoldDB" id="A0A9J6G2R9"/>
<dbReference type="PANTHER" id="PTHR43918">
    <property type="entry name" value="ACETYLCHOLINESTERASE"/>
    <property type="match status" value="1"/>
</dbReference>
<keyword evidence="10" id="KW-1185">Reference proteome</keyword>
<evidence type="ECO:0000256" key="1">
    <source>
        <dbReference type="ARBA" id="ARBA00005964"/>
    </source>
</evidence>
<evidence type="ECO:0000256" key="6">
    <source>
        <dbReference type="ARBA" id="ARBA00048484"/>
    </source>
</evidence>
<organism evidence="9 10">
    <name type="scientific">Haemaphysalis longicornis</name>
    <name type="common">Bush tick</name>
    <dbReference type="NCBI Taxonomy" id="44386"/>
    <lineage>
        <taxon>Eukaryota</taxon>
        <taxon>Metazoa</taxon>
        <taxon>Ecdysozoa</taxon>
        <taxon>Arthropoda</taxon>
        <taxon>Chelicerata</taxon>
        <taxon>Arachnida</taxon>
        <taxon>Acari</taxon>
        <taxon>Parasitiformes</taxon>
        <taxon>Ixodida</taxon>
        <taxon>Ixodoidea</taxon>
        <taxon>Ixodidae</taxon>
        <taxon>Haemaphysalinae</taxon>
        <taxon>Haemaphysalis</taxon>
    </lineage>
</organism>
<dbReference type="InterPro" id="IPR050654">
    <property type="entry name" value="AChE-related_enzymes"/>
</dbReference>
<gene>
    <name evidence="9" type="ORF">HPB48_016946</name>
</gene>
<dbReference type="VEuPathDB" id="VectorBase:HLOH_063501"/>
<evidence type="ECO:0000256" key="3">
    <source>
        <dbReference type="ARBA" id="ARBA00022801"/>
    </source>
</evidence>
<keyword evidence="4" id="KW-1015">Disulfide bond</keyword>
<feature type="active site" description="Charge relay system" evidence="7">
    <location>
        <position position="295"/>
    </location>
</feature>
<proteinExistence type="inferred from homology"/>
<dbReference type="InterPro" id="IPR002018">
    <property type="entry name" value="CarbesteraseB"/>
</dbReference>
<dbReference type="InterPro" id="IPR000997">
    <property type="entry name" value="Cholinesterase"/>
</dbReference>
<dbReference type="PANTHER" id="PTHR43918:SF4">
    <property type="entry name" value="CARBOXYLIC ESTER HYDROLASE"/>
    <property type="match status" value="1"/>
</dbReference>
<keyword evidence="2" id="KW-0719">Serine esterase</keyword>
<dbReference type="Gene3D" id="3.40.50.1820">
    <property type="entry name" value="alpha/beta hydrolase"/>
    <property type="match status" value="2"/>
</dbReference>
<accession>A0A9J6G2R9</accession>
<reference evidence="9 10" key="1">
    <citation type="journal article" date="2020" name="Cell">
        <title>Large-Scale Comparative Analyses of Tick Genomes Elucidate Their Genetic Diversity and Vector Capacities.</title>
        <authorList>
            <consortium name="Tick Genome and Microbiome Consortium (TIGMIC)"/>
            <person name="Jia N."/>
            <person name="Wang J."/>
            <person name="Shi W."/>
            <person name="Du L."/>
            <person name="Sun Y."/>
            <person name="Zhan W."/>
            <person name="Jiang J.F."/>
            <person name="Wang Q."/>
            <person name="Zhang B."/>
            <person name="Ji P."/>
            <person name="Bell-Sakyi L."/>
            <person name="Cui X.M."/>
            <person name="Yuan T.T."/>
            <person name="Jiang B.G."/>
            <person name="Yang W.F."/>
            <person name="Lam T.T."/>
            <person name="Chang Q.C."/>
            <person name="Ding S.J."/>
            <person name="Wang X.J."/>
            <person name="Zhu J.G."/>
            <person name="Ruan X.D."/>
            <person name="Zhao L."/>
            <person name="Wei J.T."/>
            <person name="Ye R.Z."/>
            <person name="Que T.C."/>
            <person name="Du C.H."/>
            <person name="Zhou Y.H."/>
            <person name="Cheng J.X."/>
            <person name="Dai P.F."/>
            <person name="Guo W.B."/>
            <person name="Han X.H."/>
            <person name="Huang E.J."/>
            <person name="Li L.F."/>
            <person name="Wei W."/>
            <person name="Gao Y.C."/>
            <person name="Liu J.Z."/>
            <person name="Shao H.Z."/>
            <person name="Wang X."/>
            <person name="Wang C.C."/>
            <person name="Yang T.C."/>
            <person name="Huo Q.B."/>
            <person name="Li W."/>
            <person name="Chen H.Y."/>
            <person name="Chen S.E."/>
            <person name="Zhou L.G."/>
            <person name="Ni X.B."/>
            <person name="Tian J.H."/>
            <person name="Sheng Y."/>
            <person name="Liu T."/>
            <person name="Pan Y.S."/>
            <person name="Xia L.Y."/>
            <person name="Li J."/>
            <person name="Zhao F."/>
            <person name="Cao W.C."/>
        </authorList>
    </citation>
    <scope>NUCLEOTIDE SEQUENCE [LARGE SCALE GENOMIC DNA]</scope>
    <source>
        <strain evidence="9">HaeL-2018</strain>
    </source>
</reference>
<dbReference type="PRINTS" id="PR00878">
    <property type="entry name" value="CHOLNESTRASE"/>
</dbReference>
<comment type="similarity">
    <text evidence="1">Belongs to the type-B carboxylesterase/lipase family.</text>
</comment>
<comment type="catalytic activity">
    <reaction evidence="6">
        <text>acetylcholine + H2O = choline + acetate + H(+)</text>
        <dbReference type="Rhea" id="RHEA:17561"/>
        <dbReference type="ChEBI" id="CHEBI:15354"/>
        <dbReference type="ChEBI" id="CHEBI:15355"/>
        <dbReference type="ChEBI" id="CHEBI:15377"/>
        <dbReference type="ChEBI" id="CHEBI:15378"/>
        <dbReference type="ChEBI" id="CHEBI:30089"/>
        <dbReference type="EC" id="3.1.1.7"/>
    </reaction>
</comment>
<dbReference type="InterPro" id="IPR029058">
    <property type="entry name" value="AB_hydrolase_fold"/>
</dbReference>
<dbReference type="GO" id="GO:0005886">
    <property type="term" value="C:plasma membrane"/>
    <property type="evidence" value="ECO:0007669"/>
    <property type="project" value="TreeGrafter"/>
</dbReference>
<comment type="caution">
    <text evidence="9">The sequence shown here is derived from an EMBL/GenBank/DDBJ whole genome shotgun (WGS) entry which is preliminary data.</text>
</comment>
<dbReference type="Proteomes" id="UP000821853">
    <property type="component" value="Chromosome 2"/>
</dbReference>
<dbReference type="EMBL" id="JABSTR010000004">
    <property type="protein sequence ID" value="KAH9369231.1"/>
    <property type="molecule type" value="Genomic_DNA"/>
</dbReference>
<evidence type="ECO:0000256" key="7">
    <source>
        <dbReference type="PIRSR" id="PIRSR600997-1"/>
    </source>
</evidence>
<sequence>MPVLPQDQTLIKVSNGFLQGAIVSVVAGIKVRAFLGIPFGESTEGSNRFRKPVAVANWNDTLDATKTRAPCVQESYVSQAMRIDNTNTTEDCLHLNVWTPIQKHPQDPKKTVMVYFYGGSFAHGGNSYFFYDGRYISGMGDVVLVVPNYRLGVLGFLNSGTPDAPGNVGIHDQILALMWVKENIAAFGGDPDRTVLFGQSAGAISVSYLQISPLTSHLFRRAILQSCSALVPLPENSNETAVANMRHVAGAVNCTRSELILPELLRRSAASAPNELVKSTNFDRREMLIGNTLREGDMFFQTMFAQNKSSATSSRSQLSFAAIVRAYDFFYKRAGFLQTLLTLAHIRSLYDFTSATYEGFKDAVGDILFSCPTKYFAEHFVAKNGTAYFYVLTPRPSFSVWNSTAATHTDDVSLLFGVPFMLPAQASHAERQLSQRLIRLWTTFAHTGYVSLSSILDISR</sequence>
<feature type="active site" description="Charge relay system" evidence="7">
    <location>
        <position position="408"/>
    </location>
</feature>
<dbReference type="GO" id="GO:0005615">
    <property type="term" value="C:extracellular space"/>
    <property type="evidence" value="ECO:0007669"/>
    <property type="project" value="TreeGrafter"/>
</dbReference>
<dbReference type="GO" id="GO:0019695">
    <property type="term" value="P:choline metabolic process"/>
    <property type="evidence" value="ECO:0007669"/>
    <property type="project" value="TreeGrafter"/>
</dbReference>
<protein>
    <recommendedName>
        <fullName evidence="8">Carboxylesterase type B domain-containing protein</fullName>
    </recommendedName>
</protein>
<evidence type="ECO:0000256" key="4">
    <source>
        <dbReference type="ARBA" id="ARBA00023157"/>
    </source>
</evidence>